<dbReference type="AlphaFoldDB" id="A0A484MAW6"/>
<protein>
    <submittedName>
        <fullName evidence="1">Uncharacterized protein</fullName>
    </submittedName>
</protein>
<dbReference type="EMBL" id="OOIL02003033">
    <property type="protein sequence ID" value="VFQ85892.1"/>
    <property type="molecule type" value="Genomic_DNA"/>
</dbReference>
<accession>A0A484MAW6</accession>
<reference evidence="1 2" key="1">
    <citation type="submission" date="2018-04" db="EMBL/GenBank/DDBJ databases">
        <authorList>
            <person name="Vogel A."/>
        </authorList>
    </citation>
    <scope>NUCLEOTIDE SEQUENCE [LARGE SCALE GENOMIC DNA]</scope>
</reference>
<organism evidence="1 2">
    <name type="scientific">Cuscuta campestris</name>
    <dbReference type="NCBI Taxonomy" id="132261"/>
    <lineage>
        <taxon>Eukaryota</taxon>
        <taxon>Viridiplantae</taxon>
        <taxon>Streptophyta</taxon>
        <taxon>Embryophyta</taxon>
        <taxon>Tracheophyta</taxon>
        <taxon>Spermatophyta</taxon>
        <taxon>Magnoliopsida</taxon>
        <taxon>eudicotyledons</taxon>
        <taxon>Gunneridae</taxon>
        <taxon>Pentapetalae</taxon>
        <taxon>asterids</taxon>
        <taxon>lamiids</taxon>
        <taxon>Solanales</taxon>
        <taxon>Convolvulaceae</taxon>
        <taxon>Cuscuteae</taxon>
        <taxon>Cuscuta</taxon>
        <taxon>Cuscuta subgen. Grammica</taxon>
        <taxon>Cuscuta sect. Cleistogrammica</taxon>
    </lineage>
</organism>
<sequence length="74" mass="7742">MLRLRLVHPVTGKNNIEQLVSLIKIAKPVGLIIGDPIGFPSSEGSEQGTCLLPAPACRPCGYDSLSSPTSGIRA</sequence>
<evidence type="ECO:0000313" key="2">
    <source>
        <dbReference type="Proteomes" id="UP000595140"/>
    </source>
</evidence>
<name>A0A484MAW6_9ASTE</name>
<gene>
    <name evidence="1" type="ORF">CCAM_LOCUS27668</name>
</gene>
<keyword evidence="2" id="KW-1185">Reference proteome</keyword>
<proteinExistence type="predicted"/>
<dbReference type="Proteomes" id="UP000595140">
    <property type="component" value="Unassembled WGS sequence"/>
</dbReference>
<evidence type="ECO:0000313" key="1">
    <source>
        <dbReference type="EMBL" id="VFQ85892.1"/>
    </source>
</evidence>